<dbReference type="EMBL" id="JBHUME010000013">
    <property type="protein sequence ID" value="MFD2614595.1"/>
    <property type="molecule type" value="Genomic_DNA"/>
</dbReference>
<protein>
    <submittedName>
        <fullName evidence="1">Uncharacterized protein</fullName>
    </submittedName>
</protein>
<dbReference type="RefSeq" id="WP_377605621.1">
    <property type="nucleotide sequence ID" value="NZ_JBHUME010000013.1"/>
</dbReference>
<organism evidence="1 2">
    <name type="scientific">Paenibacillus gansuensis</name>
    <dbReference type="NCBI Taxonomy" id="306542"/>
    <lineage>
        <taxon>Bacteria</taxon>
        <taxon>Bacillati</taxon>
        <taxon>Bacillota</taxon>
        <taxon>Bacilli</taxon>
        <taxon>Bacillales</taxon>
        <taxon>Paenibacillaceae</taxon>
        <taxon>Paenibacillus</taxon>
    </lineage>
</organism>
<sequence>MDISFPEIKITTKGVGKEKQIDKDFFKELNVIVEDLIKKVKLDFLEEEKWLKSQWDSYPKGFLPIEQDKHRFSPFYNDHFVPAYTHASSIVDGYPVSAPTIVDFRGY</sequence>
<reference evidence="2" key="1">
    <citation type="journal article" date="2019" name="Int. J. Syst. Evol. Microbiol.">
        <title>The Global Catalogue of Microorganisms (GCM) 10K type strain sequencing project: providing services to taxonomists for standard genome sequencing and annotation.</title>
        <authorList>
            <consortium name="The Broad Institute Genomics Platform"/>
            <consortium name="The Broad Institute Genome Sequencing Center for Infectious Disease"/>
            <person name="Wu L."/>
            <person name="Ma J."/>
        </authorList>
    </citation>
    <scope>NUCLEOTIDE SEQUENCE [LARGE SCALE GENOMIC DNA]</scope>
    <source>
        <strain evidence="2">KCTC 3950</strain>
    </source>
</reference>
<comment type="caution">
    <text evidence="1">The sequence shown here is derived from an EMBL/GenBank/DDBJ whole genome shotgun (WGS) entry which is preliminary data.</text>
</comment>
<keyword evidence="2" id="KW-1185">Reference proteome</keyword>
<evidence type="ECO:0000313" key="1">
    <source>
        <dbReference type="EMBL" id="MFD2614595.1"/>
    </source>
</evidence>
<gene>
    <name evidence="1" type="ORF">ACFSUF_19475</name>
</gene>
<proteinExistence type="predicted"/>
<dbReference type="Proteomes" id="UP001597541">
    <property type="component" value="Unassembled WGS sequence"/>
</dbReference>
<evidence type="ECO:0000313" key="2">
    <source>
        <dbReference type="Proteomes" id="UP001597541"/>
    </source>
</evidence>
<name>A0ABW5PGZ7_9BACL</name>
<accession>A0ABW5PGZ7</accession>